<dbReference type="Proteomes" id="UP001143548">
    <property type="component" value="Unassembled WGS sequence"/>
</dbReference>
<proteinExistence type="predicted"/>
<evidence type="ECO:0000313" key="2">
    <source>
        <dbReference type="Proteomes" id="UP001143548"/>
    </source>
</evidence>
<protein>
    <submittedName>
        <fullName evidence="1">Uncharacterized protein</fullName>
    </submittedName>
</protein>
<organism evidence="1 2">
    <name type="scientific">Aspergillus brasiliensis</name>
    <dbReference type="NCBI Taxonomy" id="319629"/>
    <lineage>
        <taxon>Eukaryota</taxon>
        <taxon>Fungi</taxon>
        <taxon>Dikarya</taxon>
        <taxon>Ascomycota</taxon>
        <taxon>Pezizomycotina</taxon>
        <taxon>Eurotiomycetes</taxon>
        <taxon>Eurotiomycetidae</taxon>
        <taxon>Eurotiales</taxon>
        <taxon>Aspergillaceae</taxon>
        <taxon>Aspergillus</taxon>
        <taxon>Aspergillus subgen. Circumdati</taxon>
    </lineage>
</organism>
<gene>
    <name evidence="1" type="ORF">AbraCBS73388_007007</name>
</gene>
<comment type="caution">
    <text evidence="1">The sequence shown here is derived from an EMBL/GenBank/DDBJ whole genome shotgun (WGS) entry which is preliminary data.</text>
</comment>
<name>A0A9W5YPI1_9EURO</name>
<reference evidence="1" key="1">
    <citation type="submission" date="2022-07" db="EMBL/GenBank/DDBJ databases">
        <title>Taxonomy of Aspergillus series Nigri: significant species reduction supported by multi-species coalescent approaches.</title>
        <authorList>
            <person name="Bian C."/>
            <person name="Kusuya Y."/>
            <person name="Sklenar F."/>
            <person name="D'hooge E."/>
            <person name="Yaguchi T."/>
            <person name="Takahashi H."/>
            <person name="Hubka V."/>
        </authorList>
    </citation>
    <scope>NUCLEOTIDE SEQUENCE</scope>
    <source>
        <strain evidence="1">CBS 733.88</strain>
    </source>
</reference>
<dbReference type="AlphaFoldDB" id="A0A9W5YPI1"/>
<accession>A0A9W5YPI1</accession>
<sequence>MAASSFSLFSRHQDVRTLVIEKMKDTFEAVANHEATWIDFDLQESLGVICEDLHISAGGTHRDELSPVFFEPLGTHNIPPPNLANAETQANLKEITDDWDEPPPWPRTVTDQLYELVYSIEYVFRGSSRVYEKEFGWSNTLSHYAKWVECGDITPDLVAKRFYRPVLGPRGSMPYLGYIARSQLKMPHTLLATLTSTEANEKLSRSEALTILTVMLTRLESGDFPKSTVIPVMVISIFTGFKVRILEAHYDYKGLVIRKSNFLSFENADAAIPNMDILMSFMASKMIGNTMDPNIMTKELKSVHPQTIAEVKIADADDWGHGRWHLC</sequence>
<evidence type="ECO:0000313" key="1">
    <source>
        <dbReference type="EMBL" id="GKZ21329.1"/>
    </source>
</evidence>
<dbReference type="EMBL" id="BROQ01000038">
    <property type="protein sequence ID" value="GKZ21329.1"/>
    <property type="molecule type" value="Genomic_DNA"/>
</dbReference>